<evidence type="ECO:0000313" key="2">
    <source>
        <dbReference type="EMBL" id="SCU69609.1"/>
    </source>
</evidence>
<dbReference type="EMBL" id="CZPT02001255">
    <property type="protein sequence ID" value="SCU69609.1"/>
    <property type="molecule type" value="Genomic_DNA"/>
</dbReference>
<accession>A0A1G4IC95</accession>
<feature type="compositionally biased region" description="Low complexity" evidence="1">
    <location>
        <begin position="70"/>
        <end position="85"/>
    </location>
</feature>
<evidence type="ECO:0000313" key="3">
    <source>
        <dbReference type="Proteomes" id="UP000195570"/>
    </source>
</evidence>
<keyword evidence="3" id="KW-1185">Reference proteome</keyword>
<organism evidence="2 3">
    <name type="scientific">Trypanosoma equiperdum</name>
    <dbReference type="NCBI Taxonomy" id="5694"/>
    <lineage>
        <taxon>Eukaryota</taxon>
        <taxon>Discoba</taxon>
        <taxon>Euglenozoa</taxon>
        <taxon>Kinetoplastea</taxon>
        <taxon>Metakinetoplastina</taxon>
        <taxon>Trypanosomatida</taxon>
        <taxon>Trypanosomatidae</taxon>
        <taxon>Trypanosoma</taxon>
    </lineage>
</organism>
<feature type="region of interest" description="Disordered" evidence="1">
    <location>
        <begin position="63"/>
        <end position="97"/>
    </location>
</feature>
<dbReference type="RefSeq" id="XP_067080556.1">
    <property type="nucleotide sequence ID" value="XM_067224455.1"/>
</dbReference>
<evidence type="ECO:0000256" key="1">
    <source>
        <dbReference type="SAM" id="MobiDB-lite"/>
    </source>
</evidence>
<reference evidence="2" key="1">
    <citation type="submission" date="2016-09" db="EMBL/GenBank/DDBJ databases">
        <authorList>
            <person name="Hebert L."/>
            <person name="Moumen B."/>
        </authorList>
    </citation>
    <scope>NUCLEOTIDE SEQUENCE [LARGE SCALE GENOMIC DNA]</scope>
    <source>
        <strain evidence="2">OVI</strain>
    </source>
</reference>
<gene>
    <name evidence="2" type="ORF">TEOVI_000117500</name>
</gene>
<dbReference type="GeneID" id="92375115"/>
<proteinExistence type="predicted"/>
<sequence length="165" mass="18884">MRGKTKKRKIYKRFSSLPKTETSTLPTVHSHTTCIRVQHVSHHLHAYICTLVSGMSHHRMWPSPITPSRTDATTTTTKTTTKNDTYSPHKKNTNTPHAKGRSYIVNLCHSFYSPTGDETVIWVTNVVRTCAAKYNYIPHILHSHETLVKRRCNENAANEKCLIRC</sequence>
<dbReference type="Proteomes" id="UP000195570">
    <property type="component" value="Unassembled WGS sequence"/>
</dbReference>
<name>A0A1G4IC95_TRYEQ</name>
<protein>
    <submittedName>
        <fullName evidence="2">Uncharacterized protein</fullName>
    </submittedName>
</protein>
<dbReference type="VEuPathDB" id="TriTrypDB:TEOVI_000117500"/>
<dbReference type="AlphaFoldDB" id="A0A1G4IC95"/>
<comment type="caution">
    <text evidence="2">The sequence shown here is derived from an EMBL/GenBank/DDBJ whole genome shotgun (WGS) entry which is preliminary data.</text>
</comment>